<evidence type="ECO:0000256" key="6">
    <source>
        <dbReference type="ARBA" id="ARBA00022837"/>
    </source>
</evidence>
<dbReference type="GO" id="GO:0004064">
    <property type="term" value="F:arylesterase activity"/>
    <property type="evidence" value="ECO:0007669"/>
    <property type="project" value="UniProtKB-UniRule"/>
</dbReference>
<reference evidence="13" key="3">
    <citation type="submission" date="2025-09" db="UniProtKB">
        <authorList>
            <consortium name="Ensembl"/>
        </authorList>
    </citation>
    <scope>IDENTIFICATION</scope>
</reference>
<protein>
    <recommendedName>
        <fullName evidence="12">Paraoxonase</fullName>
        <ecNumber evidence="12">3.1.1.2</ecNumber>
    </recommendedName>
</protein>
<gene>
    <name evidence="13" type="primary">LOC115044887</name>
</gene>
<evidence type="ECO:0000256" key="7">
    <source>
        <dbReference type="ARBA" id="ARBA00023157"/>
    </source>
</evidence>
<accession>A0A665VIL1</accession>
<feature type="active site" description="Proton acceptor" evidence="9">
    <location>
        <position position="113"/>
    </location>
</feature>
<reference evidence="13" key="2">
    <citation type="submission" date="2025-08" db="UniProtKB">
        <authorList>
            <consortium name="Ensembl"/>
        </authorList>
    </citation>
    <scope>IDENTIFICATION</scope>
</reference>
<dbReference type="Gene3D" id="2.120.10.30">
    <property type="entry name" value="TolB, C-terminal domain"/>
    <property type="match status" value="1"/>
</dbReference>
<evidence type="ECO:0000256" key="1">
    <source>
        <dbReference type="ARBA" id="ARBA00000368"/>
    </source>
</evidence>
<dbReference type="FunCoup" id="A0A665VIL1">
    <property type="interactions" value="16"/>
</dbReference>
<keyword evidence="6 10" id="KW-0106">Calcium</keyword>
<evidence type="ECO:0000256" key="11">
    <source>
        <dbReference type="PIRSR" id="PIRSR602640-3"/>
    </source>
</evidence>
<comment type="similarity">
    <text evidence="2 12">Belongs to the paraoxonase family.</text>
</comment>
<dbReference type="GeneID" id="115044887"/>
<dbReference type="InParanoid" id="A0A665VIL1"/>
<feature type="disulfide bond" description="In form B" evidence="11">
    <location>
        <begin position="43"/>
        <end position="352"/>
    </location>
</feature>
<dbReference type="EC" id="3.1.1.2" evidence="12"/>
<dbReference type="AlphaFoldDB" id="A0A665VIL1"/>
<feature type="binding site" evidence="10">
    <location>
        <position position="269"/>
    </location>
    <ligand>
        <name>Ca(2+)</name>
        <dbReference type="ChEBI" id="CHEBI:29108"/>
        <label>1</label>
        <note>catalytic</note>
    </ligand>
</feature>
<dbReference type="OMA" id="PDMNLTQ"/>
<dbReference type="PRINTS" id="PR01785">
    <property type="entry name" value="PARAOXONASE"/>
</dbReference>
<evidence type="ECO:0000256" key="5">
    <source>
        <dbReference type="ARBA" id="ARBA00022801"/>
    </source>
</evidence>
<feature type="binding site" evidence="10">
    <location>
        <position position="54"/>
    </location>
    <ligand>
        <name>Ca(2+)</name>
        <dbReference type="ChEBI" id="CHEBI:29108"/>
        <label>2</label>
    </ligand>
</feature>
<evidence type="ECO:0000256" key="8">
    <source>
        <dbReference type="ARBA" id="ARBA00023180"/>
    </source>
</evidence>
<evidence type="ECO:0000313" key="14">
    <source>
        <dbReference type="Proteomes" id="UP000472264"/>
    </source>
</evidence>
<dbReference type="Ensembl" id="ENSENLT00000032477.1">
    <property type="protein sequence ID" value="ENSENLP00000031569.1"/>
    <property type="gene ID" value="ENSENLG00000013947.1"/>
</dbReference>
<dbReference type="InterPro" id="IPR011042">
    <property type="entry name" value="6-blade_b-propeller_TolB-like"/>
</dbReference>
<evidence type="ECO:0000256" key="2">
    <source>
        <dbReference type="ARBA" id="ARBA00008595"/>
    </source>
</evidence>
<organism evidence="13 14">
    <name type="scientific">Echeneis naucrates</name>
    <name type="common">Live sharksucker</name>
    <dbReference type="NCBI Taxonomy" id="173247"/>
    <lineage>
        <taxon>Eukaryota</taxon>
        <taxon>Metazoa</taxon>
        <taxon>Chordata</taxon>
        <taxon>Craniata</taxon>
        <taxon>Vertebrata</taxon>
        <taxon>Euteleostomi</taxon>
        <taxon>Actinopterygii</taxon>
        <taxon>Neopterygii</taxon>
        <taxon>Teleostei</taxon>
        <taxon>Neoteleostei</taxon>
        <taxon>Acanthomorphata</taxon>
        <taxon>Carangaria</taxon>
        <taxon>Carangiformes</taxon>
        <taxon>Echeneidae</taxon>
        <taxon>Echeneis</taxon>
    </lineage>
</organism>
<keyword evidence="5 12" id="KW-0378">Hydrolase</keyword>
<dbReference type="SUPFAM" id="SSF63829">
    <property type="entry name" value="Calcium-dependent phosphotriesterase"/>
    <property type="match status" value="1"/>
</dbReference>
<reference evidence="13" key="1">
    <citation type="submission" date="2021-04" db="EMBL/GenBank/DDBJ databases">
        <authorList>
            <consortium name="Wellcome Sanger Institute Data Sharing"/>
        </authorList>
    </citation>
    <scope>NUCLEOTIDE SEQUENCE [LARGE SCALE GENOMIC DNA]</scope>
</reference>
<dbReference type="PANTHER" id="PTHR11799">
    <property type="entry name" value="PARAOXONASE"/>
    <property type="match status" value="1"/>
</dbReference>
<dbReference type="InterPro" id="IPR002640">
    <property type="entry name" value="Arylesterase"/>
</dbReference>
<keyword evidence="8 12" id="KW-0325">Glycoprotein</keyword>
<evidence type="ECO:0000256" key="3">
    <source>
        <dbReference type="ARBA" id="ARBA00022723"/>
    </source>
</evidence>
<feature type="binding site" evidence="10">
    <location>
        <position position="115"/>
    </location>
    <ligand>
        <name>Ca(2+)</name>
        <dbReference type="ChEBI" id="CHEBI:29108"/>
        <label>1</label>
        <note>catalytic</note>
    </ligand>
</feature>
<dbReference type="GO" id="GO:0046872">
    <property type="term" value="F:metal ion binding"/>
    <property type="evidence" value="ECO:0007669"/>
    <property type="project" value="UniProtKB-KW"/>
</dbReference>
<dbReference type="Proteomes" id="UP000472264">
    <property type="component" value="Chromosome 6"/>
</dbReference>
<evidence type="ECO:0000256" key="10">
    <source>
        <dbReference type="PIRSR" id="PIRSR602640-2"/>
    </source>
</evidence>
<feature type="binding site" evidence="10">
    <location>
        <position position="167"/>
    </location>
    <ligand>
        <name>Ca(2+)</name>
        <dbReference type="ChEBI" id="CHEBI:29108"/>
        <label>1</label>
        <note>catalytic</note>
    </ligand>
</feature>
<proteinExistence type="inferred from homology"/>
<dbReference type="RefSeq" id="XP_029360056.1">
    <property type="nucleotide sequence ID" value="XM_029504196.1"/>
</dbReference>
<dbReference type="PANTHER" id="PTHR11799:SF12">
    <property type="entry name" value="PARAOXONASE-RELATED"/>
    <property type="match status" value="1"/>
</dbReference>
<sequence length="355" mass="39510">MAKLVVVSLAIAALAALLGERIVNLRRRTLASRQLVQNHLPNCVALKNLDFGSEDITILRDGFAFISSGLKYPGLQSSDVAGKIFSLDLQDSRVKPVELRMPRNFDLESFNPHGISVYTDSDETIYLFVVNHPQHKSQIEVFKFVEDDHSLAHLKTIKHELLYSVNDIVAVSVDSFYATNDHYFSHEIIKGFIEPLLAQPWTNVVYYSPKEVKVVSEGYYFANGINISPDKRHIYVADLFDHNVHVLERQADNTLASVKSVAVGSLCDNIEVDPETGDLWLGCHPNAWKALMFDPKDPPGSEVIQIQKIHSDGPLVTQVYADDGHVIMGSSVAARYGGKLLIGTVFHKALVCDLK</sequence>
<comment type="cofactor">
    <cofactor evidence="10 12">
        <name>Ca(2+)</name>
        <dbReference type="ChEBI" id="CHEBI:29108"/>
    </cofactor>
    <text evidence="10 12">Binds 2 calcium ions per subunit.</text>
</comment>
<dbReference type="FunFam" id="2.120.10.30:FF:000023">
    <property type="entry name" value="Serum paraoxonase/arylesterase 2"/>
    <property type="match status" value="1"/>
</dbReference>
<evidence type="ECO:0000256" key="12">
    <source>
        <dbReference type="RuleBase" id="RU368025"/>
    </source>
</evidence>
<keyword evidence="4" id="KW-0732">Signal</keyword>
<evidence type="ECO:0000313" key="13">
    <source>
        <dbReference type="Ensembl" id="ENSENLP00000031569.1"/>
    </source>
</evidence>
<keyword evidence="3 10" id="KW-0479">Metal-binding</keyword>
<comment type="catalytic activity">
    <reaction evidence="1 12">
        <text>a phenyl acetate + H2O = a phenol + acetate + H(+)</text>
        <dbReference type="Rhea" id="RHEA:17309"/>
        <dbReference type="ChEBI" id="CHEBI:15377"/>
        <dbReference type="ChEBI" id="CHEBI:15378"/>
        <dbReference type="ChEBI" id="CHEBI:30089"/>
        <dbReference type="ChEBI" id="CHEBI:33853"/>
        <dbReference type="ChEBI" id="CHEBI:140310"/>
        <dbReference type="EC" id="3.1.1.2"/>
    </reaction>
</comment>
<name>A0A665VIL1_ECHNA</name>
<evidence type="ECO:0000256" key="9">
    <source>
        <dbReference type="PIRSR" id="PIRSR602640-1"/>
    </source>
</evidence>
<feature type="binding site" evidence="10">
    <location>
        <position position="268"/>
    </location>
    <ligand>
        <name>Ca(2+)</name>
        <dbReference type="ChEBI" id="CHEBI:29108"/>
        <label>1</label>
        <note>catalytic</note>
    </ligand>
</feature>
<keyword evidence="7 11" id="KW-1015">Disulfide bond</keyword>
<keyword evidence="14" id="KW-1185">Reference proteome</keyword>
<dbReference type="OrthoDB" id="423498at2759"/>
<feature type="binding site" evidence="10">
    <location>
        <position position="166"/>
    </location>
    <ligand>
        <name>Ca(2+)</name>
        <dbReference type="ChEBI" id="CHEBI:29108"/>
        <label>1</label>
        <note>catalytic</note>
    </ligand>
</feature>
<feature type="binding site" evidence="10">
    <location>
        <position position="55"/>
    </location>
    <ligand>
        <name>Ca(2+)</name>
        <dbReference type="ChEBI" id="CHEBI:29108"/>
        <label>1</label>
        <note>catalytic</note>
    </ligand>
</feature>
<feature type="binding site" evidence="10">
    <location>
        <position position="223"/>
    </location>
    <ligand>
        <name>Ca(2+)</name>
        <dbReference type="ChEBI" id="CHEBI:29108"/>
        <label>1</label>
        <note>catalytic</note>
    </ligand>
</feature>
<evidence type="ECO:0000256" key="4">
    <source>
        <dbReference type="ARBA" id="ARBA00022729"/>
    </source>
</evidence>
<dbReference type="Pfam" id="PF01731">
    <property type="entry name" value="Arylesterase"/>
    <property type="match status" value="1"/>
</dbReference>
<dbReference type="InterPro" id="IPR051288">
    <property type="entry name" value="Serum_paraoxonase/arylesterase"/>
</dbReference>